<dbReference type="EMBL" id="PCTD01000171">
    <property type="protein sequence ID" value="PIP64207.1"/>
    <property type="molecule type" value="Genomic_DNA"/>
</dbReference>
<accession>A0A2H0C2S2</accession>
<comment type="caution">
    <text evidence="1">The sequence shown here is derived from an EMBL/GenBank/DDBJ whole genome shotgun (WGS) entry which is preliminary data.</text>
</comment>
<evidence type="ECO:0000313" key="2">
    <source>
        <dbReference type="Proteomes" id="UP000230802"/>
    </source>
</evidence>
<gene>
    <name evidence="1" type="ORF">COW96_03885</name>
</gene>
<sequence length="328" mass="38923">MNEIEQIIKYFNNFDYIPTTEEIYTFYPKKINMDTVGEYYKKNQKLKIKSQKFQKEREKRKRISENKINLINTYIKLLSNFSQIKLVGLSGTVAMNNAQENDDIDLFIITAKDRLWTGRLVAILLAQLLNLRRKRNSNNVIASESCLADERGNLVTKKTVYINGIVSLRLRRVRLGFAQGKLPRNYIKVKDKVCLNLFFDENNLQVPKYKQTEYVAHEVLQMKPLINKDQVYERFLKANEWTFVFFPNAAEDFRGLKADFHKYQRKSAMNLWKSISNKIEQMLKSFQLLLIRKHKTTEIITDSQLWFFPEDYERKMQGLSQIKRADSR</sequence>
<dbReference type="SUPFAM" id="SSF81301">
    <property type="entry name" value="Nucleotidyltransferase"/>
    <property type="match status" value="1"/>
</dbReference>
<dbReference type="Proteomes" id="UP000230802">
    <property type="component" value="Unassembled WGS sequence"/>
</dbReference>
<reference evidence="1 2" key="1">
    <citation type="submission" date="2017-09" db="EMBL/GenBank/DDBJ databases">
        <title>Depth-based differentiation of microbial function through sediment-hosted aquifers and enrichment of novel symbionts in the deep terrestrial subsurface.</title>
        <authorList>
            <person name="Probst A.J."/>
            <person name="Ladd B."/>
            <person name="Jarett J.K."/>
            <person name="Geller-Mcgrath D.E."/>
            <person name="Sieber C.M."/>
            <person name="Emerson J.B."/>
            <person name="Anantharaman K."/>
            <person name="Thomas B.C."/>
            <person name="Malmstrom R."/>
            <person name="Stieglmeier M."/>
            <person name="Klingl A."/>
            <person name="Woyke T."/>
            <person name="Ryan C.M."/>
            <person name="Banfield J.F."/>
        </authorList>
    </citation>
    <scope>NUCLEOTIDE SEQUENCE [LARGE SCALE GENOMIC DNA]</scope>
    <source>
        <strain evidence="1">CG22_combo_CG10-13_8_21_14_all_33_16</strain>
    </source>
</reference>
<organism evidence="1 2">
    <name type="scientific">Candidatus Roizmanbacteria bacterium CG22_combo_CG10-13_8_21_14_all_33_16</name>
    <dbReference type="NCBI Taxonomy" id="1974859"/>
    <lineage>
        <taxon>Bacteria</taxon>
        <taxon>Candidatus Roizmaniibacteriota</taxon>
    </lineage>
</organism>
<dbReference type="InterPro" id="IPR043519">
    <property type="entry name" value="NT_sf"/>
</dbReference>
<name>A0A2H0C2S2_9BACT</name>
<evidence type="ECO:0008006" key="3">
    <source>
        <dbReference type="Google" id="ProtNLM"/>
    </source>
</evidence>
<proteinExistence type="predicted"/>
<dbReference type="AlphaFoldDB" id="A0A2H0C2S2"/>
<evidence type="ECO:0000313" key="1">
    <source>
        <dbReference type="EMBL" id="PIP64207.1"/>
    </source>
</evidence>
<protein>
    <recommendedName>
        <fullName evidence="3">Polymerase nucleotidyl transferase domain-containing protein</fullName>
    </recommendedName>
</protein>